<gene>
    <name evidence="1" type="ORF">EC835_106140</name>
</gene>
<reference evidence="1 2" key="1">
    <citation type="submission" date="2019-03" db="EMBL/GenBank/DDBJ databases">
        <title>Genomic analyses of the natural microbiome of Caenorhabditis elegans.</title>
        <authorList>
            <person name="Samuel B."/>
        </authorList>
    </citation>
    <scope>NUCLEOTIDE SEQUENCE [LARGE SCALE GENOMIC DNA]</scope>
    <source>
        <strain evidence="1 2">JUb102</strain>
    </source>
</reference>
<evidence type="ECO:0008006" key="3">
    <source>
        <dbReference type="Google" id="ProtNLM"/>
    </source>
</evidence>
<proteinExistence type="predicted"/>
<dbReference type="AlphaFoldDB" id="A0A4R3NJA1"/>
<accession>A0A4R3NJA1</accession>
<dbReference type="InterPro" id="IPR010662">
    <property type="entry name" value="RBBP9/YdeN"/>
</dbReference>
<evidence type="ECO:0000313" key="2">
    <source>
        <dbReference type="Proteomes" id="UP000295055"/>
    </source>
</evidence>
<dbReference type="InterPro" id="IPR029058">
    <property type="entry name" value="AB_hydrolase_fold"/>
</dbReference>
<dbReference type="RefSeq" id="WP_132496572.1">
    <property type="nucleotide sequence ID" value="NZ_SMAS01000006.1"/>
</dbReference>
<protein>
    <recommendedName>
        <fullName evidence="3">Alpha/beta hydrolase</fullName>
    </recommendedName>
</protein>
<dbReference type="Proteomes" id="UP000295055">
    <property type="component" value="Unassembled WGS sequence"/>
</dbReference>
<dbReference type="Gene3D" id="3.40.50.1820">
    <property type="entry name" value="alpha/beta hydrolase"/>
    <property type="match status" value="1"/>
</dbReference>
<dbReference type="GO" id="GO:0016787">
    <property type="term" value="F:hydrolase activity"/>
    <property type="evidence" value="ECO:0007669"/>
    <property type="project" value="InterPro"/>
</dbReference>
<dbReference type="EMBL" id="SMAS01000006">
    <property type="protein sequence ID" value="TCT32818.1"/>
    <property type="molecule type" value="Genomic_DNA"/>
</dbReference>
<organism evidence="1 2">
    <name type="scientific">Providencia alcalifaciens</name>
    <dbReference type="NCBI Taxonomy" id="126385"/>
    <lineage>
        <taxon>Bacteria</taxon>
        <taxon>Pseudomonadati</taxon>
        <taxon>Pseudomonadota</taxon>
        <taxon>Gammaproteobacteria</taxon>
        <taxon>Enterobacterales</taxon>
        <taxon>Morganellaceae</taxon>
        <taxon>Providencia</taxon>
    </lineage>
</organism>
<dbReference type="OrthoDB" id="9804993at2"/>
<name>A0A4R3NJA1_9GAMM</name>
<comment type="caution">
    <text evidence="1">The sequence shown here is derived from an EMBL/GenBank/DDBJ whole genome shotgun (WGS) entry which is preliminary data.</text>
</comment>
<sequence length="182" mass="20509">MTTTFIIVPGYTNSGSQHWQSYIERKYHNTVRVIQDDWNAPNHKWIERLNEVVQNTEGELVLIGHSCGAVCVAQWASQFPNHRVKAMILATPADVDSPSALLDIQQQRPLPNNKLPSPSLLIYTDNDPHLGTEKAHQLAEIWGSQLMLVKSGEHLNTDAGYGEWHEGEQLIEEFTGRGFIGR</sequence>
<evidence type="ECO:0000313" key="1">
    <source>
        <dbReference type="EMBL" id="TCT32818.1"/>
    </source>
</evidence>
<dbReference type="Pfam" id="PF06821">
    <property type="entry name" value="Ser_hydrolase"/>
    <property type="match status" value="1"/>
</dbReference>
<dbReference type="SUPFAM" id="SSF53474">
    <property type="entry name" value="alpha/beta-Hydrolases"/>
    <property type="match status" value="1"/>
</dbReference>